<dbReference type="EC" id="4.3.1.1" evidence="1"/>
<proteinExistence type="predicted"/>
<keyword evidence="1" id="KW-0456">Lyase</keyword>
<dbReference type="PANTHER" id="PTHR42696">
    <property type="entry name" value="ASPARTATE AMMONIA-LYASE"/>
    <property type="match status" value="1"/>
</dbReference>
<accession>A0A3R9RUF8</accession>
<dbReference type="GO" id="GO:0008797">
    <property type="term" value="F:aspartate ammonia-lyase activity"/>
    <property type="evidence" value="ECO:0007669"/>
    <property type="project" value="UniProtKB-EC"/>
</dbReference>
<dbReference type="PANTHER" id="PTHR42696:SF2">
    <property type="entry name" value="ASPARTATE AMMONIA-LYASE"/>
    <property type="match status" value="1"/>
</dbReference>
<dbReference type="SUPFAM" id="SSF48557">
    <property type="entry name" value="L-aspartase-like"/>
    <property type="match status" value="1"/>
</dbReference>
<dbReference type="Proteomes" id="UP000280073">
    <property type="component" value="Unassembled WGS sequence"/>
</dbReference>
<evidence type="ECO:0000313" key="2">
    <source>
        <dbReference type="Proteomes" id="UP000280073"/>
    </source>
</evidence>
<dbReference type="InterPro" id="IPR024083">
    <property type="entry name" value="Fumarase/histidase_N"/>
</dbReference>
<reference evidence="1 2" key="1">
    <citation type="submission" date="2018-10" db="EMBL/GenBank/DDBJ databases">
        <title>GWAS and RNA-Seq identify cryptic mechanisms of antimicrobial resistance in Acinetobacter baumannii.</title>
        <authorList>
            <person name="Sahl J.W."/>
        </authorList>
    </citation>
    <scope>NUCLEOTIDE SEQUENCE [LARGE SCALE GENOMIC DNA]</scope>
    <source>
        <strain evidence="1 2">TG28175</strain>
    </source>
</reference>
<dbReference type="Gene3D" id="1.10.275.10">
    <property type="entry name" value="Fumarase/aspartase (N-terminal domain)"/>
    <property type="match status" value="1"/>
</dbReference>
<gene>
    <name evidence="1" type="primary">aspA</name>
    <name evidence="1" type="ORF">EA686_28120</name>
</gene>
<dbReference type="EMBL" id="RFDI01002450">
    <property type="protein sequence ID" value="RSR18123.1"/>
    <property type="molecule type" value="Genomic_DNA"/>
</dbReference>
<name>A0A3R9RUF8_ACIBA</name>
<feature type="non-terminal residue" evidence="1">
    <location>
        <position position="53"/>
    </location>
</feature>
<evidence type="ECO:0000313" key="1">
    <source>
        <dbReference type="EMBL" id="RSR18123.1"/>
    </source>
</evidence>
<sequence>MMNADITTRIEKDLIGHREINNDHYYGVQTLRALENFNLTNSKVGNFPNLIKA</sequence>
<dbReference type="InterPro" id="IPR051546">
    <property type="entry name" value="Aspartate_Ammonia-Lyase"/>
</dbReference>
<dbReference type="GO" id="GO:0006531">
    <property type="term" value="P:aspartate metabolic process"/>
    <property type="evidence" value="ECO:0007669"/>
    <property type="project" value="TreeGrafter"/>
</dbReference>
<protein>
    <submittedName>
        <fullName evidence="1">Aspartate ammonia-lyase</fullName>
        <ecNumber evidence="1">4.3.1.1</ecNumber>
    </submittedName>
</protein>
<comment type="caution">
    <text evidence="1">The sequence shown here is derived from an EMBL/GenBank/DDBJ whole genome shotgun (WGS) entry which is preliminary data.</text>
</comment>
<organism evidence="1 2">
    <name type="scientific">Acinetobacter baumannii</name>
    <dbReference type="NCBI Taxonomy" id="470"/>
    <lineage>
        <taxon>Bacteria</taxon>
        <taxon>Pseudomonadati</taxon>
        <taxon>Pseudomonadota</taxon>
        <taxon>Gammaproteobacteria</taxon>
        <taxon>Moraxellales</taxon>
        <taxon>Moraxellaceae</taxon>
        <taxon>Acinetobacter</taxon>
        <taxon>Acinetobacter calcoaceticus/baumannii complex</taxon>
    </lineage>
</organism>
<dbReference type="InterPro" id="IPR008948">
    <property type="entry name" value="L-Aspartase-like"/>
</dbReference>
<dbReference type="GO" id="GO:0005829">
    <property type="term" value="C:cytosol"/>
    <property type="evidence" value="ECO:0007669"/>
    <property type="project" value="TreeGrafter"/>
</dbReference>
<dbReference type="AlphaFoldDB" id="A0A3R9RUF8"/>